<dbReference type="InterPro" id="IPR024338">
    <property type="entry name" value="MID1/Yam8"/>
</dbReference>
<feature type="chain" id="PRO_5010988378" evidence="8">
    <location>
        <begin position="34"/>
        <end position="333"/>
    </location>
</feature>
<evidence type="ECO:0000256" key="4">
    <source>
        <dbReference type="ARBA" id="ARBA00023136"/>
    </source>
</evidence>
<dbReference type="PROSITE" id="PS51257">
    <property type="entry name" value="PROKAR_LIPOPROTEIN"/>
    <property type="match status" value="1"/>
</dbReference>
<accession>A0A1Y2HR10</accession>
<dbReference type="GO" id="GO:0015275">
    <property type="term" value="F:stretch-activated, monoatomic cation-selective, calcium channel activity"/>
    <property type="evidence" value="ECO:0007669"/>
    <property type="project" value="TreeGrafter"/>
</dbReference>
<evidence type="ECO:0000256" key="5">
    <source>
        <dbReference type="ARBA" id="ARBA00023180"/>
    </source>
</evidence>
<gene>
    <name evidence="9" type="ORF">BCR44DRAFT_40888</name>
</gene>
<evidence type="ECO:0000256" key="2">
    <source>
        <dbReference type="ARBA" id="ARBA00022692"/>
    </source>
</evidence>
<comment type="subcellular location">
    <subcellularLocation>
        <location evidence="1">Membrane</location>
        <topology evidence="1">Multi-pass membrane protein</topology>
    </subcellularLocation>
</comment>
<dbReference type="PANTHER" id="PTHR15819:SF11">
    <property type="entry name" value="MID1, ISOFORM A"/>
    <property type="match status" value="1"/>
</dbReference>
<comment type="similarity">
    <text evidence="6">Belongs to the NALF family.</text>
</comment>
<dbReference type="Pfam" id="PF12929">
    <property type="entry name" value="Mid1"/>
    <property type="match status" value="1"/>
</dbReference>
<reference evidence="9 10" key="1">
    <citation type="submission" date="2016-07" db="EMBL/GenBank/DDBJ databases">
        <title>Pervasive Adenine N6-methylation of Active Genes in Fungi.</title>
        <authorList>
            <consortium name="DOE Joint Genome Institute"/>
            <person name="Mondo S.J."/>
            <person name="Dannebaum R.O."/>
            <person name="Kuo R.C."/>
            <person name="Labutti K."/>
            <person name="Haridas S."/>
            <person name="Kuo A."/>
            <person name="Salamov A."/>
            <person name="Ahrendt S.R."/>
            <person name="Lipzen A."/>
            <person name="Sullivan W."/>
            <person name="Andreopoulos W.B."/>
            <person name="Clum A."/>
            <person name="Lindquist E."/>
            <person name="Daum C."/>
            <person name="Ramamoorthy G.K."/>
            <person name="Gryganskyi A."/>
            <person name="Culley D."/>
            <person name="Magnuson J.K."/>
            <person name="James T.Y."/>
            <person name="O'Malley M.A."/>
            <person name="Stajich J.E."/>
            <person name="Spatafora J.W."/>
            <person name="Visel A."/>
            <person name="Grigoriev I.V."/>
        </authorList>
    </citation>
    <scope>NUCLEOTIDE SEQUENCE [LARGE SCALE GENOMIC DNA]</scope>
    <source>
        <strain evidence="9 10">PL171</strain>
    </source>
</reference>
<dbReference type="EMBL" id="MCFL01000014">
    <property type="protein sequence ID" value="ORZ37027.1"/>
    <property type="molecule type" value="Genomic_DNA"/>
</dbReference>
<keyword evidence="2" id="KW-0812">Transmembrane</keyword>
<evidence type="ECO:0000256" key="8">
    <source>
        <dbReference type="SAM" id="SignalP"/>
    </source>
</evidence>
<evidence type="ECO:0000313" key="10">
    <source>
        <dbReference type="Proteomes" id="UP000193411"/>
    </source>
</evidence>
<dbReference type="PANTHER" id="PTHR15819">
    <property type="entry name" value="TRANSMEMBRANE PROTEIN FAM155"/>
    <property type="match status" value="1"/>
</dbReference>
<dbReference type="Proteomes" id="UP000193411">
    <property type="component" value="Unassembled WGS sequence"/>
</dbReference>
<evidence type="ECO:0000313" key="9">
    <source>
        <dbReference type="EMBL" id="ORZ37027.1"/>
    </source>
</evidence>
<dbReference type="OrthoDB" id="5405745at2759"/>
<feature type="signal peptide" evidence="8">
    <location>
        <begin position="1"/>
        <end position="33"/>
    </location>
</feature>
<keyword evidence="10" id="KW-1185">Reference proteome</keyword>
<keyword evidence="3" id="KW-1133">Transmembrane helix</keyword>
<feature type="region of interest" description="Disordered" evidence="7">
    <location>
        <begin position="32"/>
        <end position="59"/>
    </location>
</feature>
<evidence type="ECO:0000256" key="1">
    <source>
        <dbReference type="ARBA" id="ARBA00004141"/>
    </source>
</evidence>
<keyword evidence="5" id="KW-0325">Glycoprotein</keyword>
<dbReference type="GO" id="GO:0005886">
    <property type="term" value="C:plasma membrane"/>
    <property type="evidence" value="ECO:0007669"/>
    <property type="project" value="TreeGrafter"/>
</dbReference>
<dbReference type="GO" id="GO:0098703">
    <property type="term" value="P:calcium ion import across plasma membrane"/>
    <property type="evidence" value="ECO:0007669"/>
    <property type="project" value="InterPro"/>
</dbReference>
<dbReference type="AlphaFoldDB" id="A0A1Y2HR10"/>
<keyword evidence="4" id="KW-0472">Membrane</keyword>
<feature type="compositionally biased region" description="Low complexity" evidence="7">
    <location>
        <begin position="35"/>
        <end position="59"/>
    </location>
</feature>
<evidence type="ECO:0000256" key="3">
    <source>
        <dbReference type="ARBA" id="ARBA00022989"/>
    </source>
</evidence>
<sequence length="333" mass="35419">MHRSTSRTHTAAALSVSACCLLALVFTCPSTHAQSPSPTVPSSTSTSTTTSSATSTSASAPFALPTGSLAQLDRQGRAAHCVRVPVSAVPFCQEVAADRWIALPQPLAATGALAQAAMLSMDTFARTAVANWTAVLDGLDCRTSDDERRYSVFRTCDDCAHAYRYWMCRNLFAECVPSSHLIKAGAASLPGVNRTEPVGSFRVTALGYLASAAGVNATLTIPGRLDKPLESQAAVLKIDGPPLKLAQPVSREAIEAAKAALKDVVKEDTSVDMYTTDPPCISICHHVIQSCPSAFQFACPRDHHEAWREAAAELVPSQRKDPSVDYPDYNPLC</sequence>
<name>A0A1Y2HR10_9FUNG</name>
<proteinExistence type="inferred from homology"/>
<evidence type="ECO:0000256" key="7">
    <source>
        <dbReference type="SAM" id="MobiDB-lite"/>
    </source>
</evidence>
<evidence type="ECO:0000256" key="6">
    <source>
        <dbReference type="ARBA" id="ARBA00029445"/>
    </source>
</evidence>
<keyword evidence="8" id="KW-0732">Signal</keyword>
<comment type="caution">
    <text evidence="9">The sequence shown here is derived from an EMBL/GenBank/DDBJ whole genome shotgun (WGS) entry which is preliminary data.</text>
</comment>
<organism evidence="9 10">
    <name type="scientific">Catenaria anguillulae PL171</name>
    <dbReference type="NCBI Taxonomy" id="765915"/>
    <lineage>
        <taxon>Eukaryota</taxon>
        <taxon>Fungi</taxon>
        <taxon>Fungi incertae sedis</taxon>
        <taxon>Blastocladiomycota</taxon>
        <taxon>Blastocladiomycetes</taxon>
        <taxon>Blastocladiales</taxon>
        <taxon>Catenariaceae</taxon>
        <taxon>Catenaria</taxon>
    </lineage>
</organism>
<dbReference type="InterPro" id="IPR055288">
    <property type="entry name" value="NALCN_aux_factor_1/2"/>
</dbReference>
<protein>
    <submittedName>
        <fullName evidence="9">Stretch-activated Ca2+-permeable channel component-domain-containing protein</fullName>
    </submittedName>
</protein>